<reference evidence="1" key="2">
    <citation type="submission" date="2021-09" db="EMBL/GenBank/DDBJ databases">
        <authorList>
            <person name="Jia N."/>
            <person name="Wang J."/>
            <person name="Shi W."/>
            <person name="Du L."/>
            <person name="Sun Y."/>
            <person name="Zhan W."/>
            <person name="Jiang J."/>
            <person name="Wang Q."/>
            <person name="Zhang B."/>
            <person name="Ji P."/>
            <person name="Sakyi L.B."/>
            <person name="Cui X."/>
            <person name="Yuan T."/>
            <person name="Jiang B."/>
            <person name="Yang W."/>
            <person name="Lam T.T.-Y."/>
            <person name="Chang Q."/>
            <person name="Ding S."/>
            <person name="Wang X."/>
            <person name="Zhu J."/>
            <person name="Ruan X."/>
            <person name="Zhao L."/>
            <person name="Wei J."/>
            <person name="Que T."/>
            <person name="Du C."/>
            <person name="Cheng J."/>
            <person name="Dai P."/>
            <person name="Han X."/>
            <person name="Huang E."/>
            <person name="Gao Y."/>
            <person name="Liu J."/>
            <person name="Shao H."/>
            <person name="Ye R."/>
            <person name="Li L."/>
            <person name="Wei W."/>
            <person name="Wang X."/>
            <person name="Wang C."/>
            <person name="Huo Q."/>
            <person name="Li W."/>
            <person name="Guo W."/>
            <person name="Chen H."/>
            <person name="Chen S."/>
            <person name="Zhou L."/>
            <person name="Zhou L."/>
            <person name="Ni X."/>
            <person name="Tian J."/>
            <person name="Zhou Y."/>
            <person name="Sheng Y."/>
            <person name="Liu T."/>
            <person name="Pan Y."/>
            <person name="Xia L."/>
            <person name="Li J."/>
            <person name="Zhao F."/>
            <person name="Cao W."/>
        </authorList>
    </citation>
    <scope>NUCLEOTIDE SEQUENCE</scope>
    <source>
        <strain evidence="1">Rmic-2018</strain>
        <tissue evidence="1">Larvae</tissue>
    </source>
</reference>
<dbReference type="AlphaFoldDB" id="A0A9J6EXW7"/>
<gene>
    <name evidence="1" type="ORF">HPB51_005572</name>
</gene>
<protein>
    <submittedName>
        <fullName evidence="1">Uncharacterized protein</fullName>
    </submittedName>
</protein>
<accession>A0A9J6EXW7</accession>
<proteinExistence type="predicted"/>
<evidence type="ECO:0000313" key="1">
    <source>
        <dbReference type="EMBL" id="KAH8039326.1"/>
    </source>
</evidence>
<dbReference type="EMBL" id="JABSTU010000001">
    <property type="protein sequence ID" value="KAH8039326.1"/>
    <property type="molecule type" value="Genomic_DNA"/>
</dbReference>
<dbReference type="SUPFAM" id="SSF55486">
    <property type="entry name" value="Metalloproteases ('zincins'), catalytic domain"/>
    <property type="match status" value="1"/>
</dbReference>
<keyword evidence="2" id="KW-1185">Reference proteome</keyword>
<name>A0A9J6EXW7_RHIMP</name>
<reference evidence="1" key="1">
    <citation type="journal article" date="2020" name="Cell">
        <title>Large-Scale Comparative Analyses of Tick Genomes Elucidate Their Genetic Diversity and Vector Capacities.</title>
        <authorList>
            <consortium name="Tick Genome and Microbiome Consortium (TIGMIC)"/>
            <person name="Jia N."/>
            <person name="Wang J."/>
            <person name="Shi W."/>
            <person name="Du L."/>
            <person name="Sun Y."/>
            <person name="Zhan W."/>
            <person name="Jiang J.F."/>
            <person name="Wang Q."/>
            <person name="Zhang B."/>
            <person name="Ji P."/>
            <person name="Bell-Sakyi L."/>
            <person name="Cui X.M."/>
            <person name="Yuan T.T."/>
            <person name="Jiang B.G."/>
            <person name="Yang W.F."/>
            <person name="Lam T.T."/>
            <person name="Chang Q.C."/>
            <person name="Ding S.J."/>
            <person name="Wang X.J."/>
            <person name="Zhu J.G."/>
            <person name="Ruan X.D."/>
            <person name="Zhao L."/>
            <person name="Wei J.T."/>
            <person name="Ye R.Z."/>
            <person name="Que T.C."/>
            <person name="Du C.H."/>
            <person name="Zhou Y.H."/>
            <person name="Cheng J.X."/>
            <person name="Dai P.F."/>
            <person name="Guo W.B."/>
            <person name="Han X.H."/>
            <person name="Huang E.J."/>
            <person name="Li L.F."/>
            <person name="Wei W."/>
            <person name="Gao Y.C."/>
            <person name="Liu J.Z."/>
            <person name="Shao H.Z."/>
            <person name="Wang X."/>
            <person name="Wang C.C."/>
            <person name="Yang T.C."/>
            <person name="Huo Q.B."/>
            <person name="Li W."/>
            <person name="Chen H.Y."/>
            <person name="Chen S.E."/>
            <person name="Zhou L.G."/>
            <person name="Ni X.B."/>
            <person name="Tian J.H."/>
            <person name="Sheng Y."/>
            <person name="Liu T."/>
            <person name="Pan Y.S."/>
            <person name="Xia L.Y."/>
            <person name="Li J."/>
            <person name="Zhao F."/>
            <person name="Cao W.C."/>
        </authorList>
    </citation>
    <scope>NUCLEOTIDE SEQUENCE</scope>
    <source>
        <strain evidence="1">Rmic-2018</strain>
    </source>
</reference>
<dbReference type="VEuPathDB" id="VectorBase:LOC119182226"/>
<sequence length="157" mass="17997">MLEPYPDAPLDLEALFPTWIKALGYSTHYMWMDTTTPLYDETWRTPFYTHIFNDFTIPTVFMLRPFMYSYGVNALNYGGLGTLSVSDQDGRLSDELDSENLADFVGTQMAYEAFNSLASKYRDIQLGGLNISCRNAPRTSCRKLWKETYPLSVPRGE</sequence>
<comment type="caution">
    <text evidence="1">The sequence shown here is derived from an EMBL/GenBank/DDBJ whole genome shotgun (WGS) entry which is preliminary data.</text>
</comment>
<organism evidence="1 2">
    <name type="scientific">Rhipicephalus microplus</name>
    <name type="common">Cattle tick</name>
    <name type="synonym">Boophilus microplus</name>
    <dbReference type="NCBI Taxonomy" id="6941"/>
    <lineage>
        <taxon>Eukaryota</taxon>
        <taxon>Metazoa</taxon>
        <taxon>Ecdysozoa</taxon>
        <taxon>Arthropoda</taxon>
        <taxon>Chelicerata</taxon>
        <taxon>Arachnida</taxon>
        <taxon>Acari</taxon>
        <taxon>Parasitiformes</taxon>
        <taxon>Ixodida</taxon>
        <taxon>Ixodoidea</taxon>
        <taxon>Ixodidae</taxon>
        <taxon>Rhipicephalinae</taxon>
        <taxon>Rhipicephalus</taxon>
        <taxon>Boophilus</taxon>
    </lineage>
</organism>
<evidence type="ECO:0000313" key="2">
    <source>
        <dbReference type="Proteomes" id="UP000821866"/>
    </source>
</evidence>
<dbReference type="Proteomes" id="UP000821866">
    <property type="component" value="Chromosome 1"/>
</dbReference>